<evidence type="ECO:0000313" key="1">
    <source>
        <dbReference type="EMBL" id="ADF51274.1"/>
    </source>
</evidence>
<organism evidence="1 2">
    <name type="scientific">Zunongwangia profunda (strain DSM 18752 / CCTCC AB 206139 / SM-A87)</name>
    <name type="common">Wangia profunda</name>
    <dbReference type="NCBI Taxonomy" id="655815"/>
    <lineage>
        <taxon>Bacteria</taxon>
        <taxon>Pseudomonadati</taxon>
        <taxon>Bacteroidota</taxon>
        <taxon>Flavobacteriia</taxon>
        <taxon>Flavobacteriales</taxon>
        <taxon>Flavobacteriaceae</taxon>
        <taxon>Zunongwangia</taxon>
    </lineage>
</organism>
<proteinExistence type="predicted"/>
<evidence type="ECO:0000313" key="2">
    <source>
        <dbReference type="Proteomes" id="UP000001654"/>
    </source>
</evidence>
<protein>
    <submittedName>
        <fullName evidence="1">Uncharacterized protein</fullName>
    </submittedName>
</protein>
<dbReference type="HOGENOM" id="CLU_2959995_0_0_10"/>
<dbReference type="EMBL" id="CP001650">
    <property type="protein sequence ID" value="ADF51274.1"/>
    <property type="molecule type" value="Genomic_DNA"/>
</dbReference>
<dbReference type="AlphaFoldDB" id="D5BHA0"/>
<accession>D5BHA0</accession>
<gene>
    <name evidence="1" type="ordered locus">ZPR_0927</name>
</gene>
<name>D5BHA0_ZUNPS</name>
<dbReference type="KEGG" id="zpr:ZPR_0927"/>
<keyword evidence="2" id="KW-1185">Reference proteome</keyword>
<dbReference type="Proteomes" id="UP000001654">
    <property type="component" value="Chromosome"/>
</dbReference>
<reference evidence="1 2" key="1">
    <citation type="journal article" date="2010" name="BMC Genomics">
        <title>The complete genome of Zunongwangia profunda SM-A87 reveals its adaptation to the deep-sea environment and ecological role in sedimentary organic nitrogen degradation.</title>
        <authorList>
            <person name="Qin Q.L."/>
            <person name="Zhang X.Y."/>
            <person name="Wang X.M."/>
            <person name="Liu G.M."/>
            <person name="Chen X.L."/>
            <person name="Xie B.B."/>
            <person name="Dang H.Y."/>
            <person name="Zhou B.C."/>
            <person name="Yu J."/>
            <person name="Zhang Y.Z."/>
        </authorList>
    </citation>
    <scope>NUCLEOTIDE SEQUENCE [LARGE SCALE GENOMIC DNA]</scope>
    <source>
        <strain evidence="2">DSM 18752 / CCTCC AB 206139 / SM-A87</strain>
    </source>
</reference>
<sequence length="59" mass="7134">MLFKMAVLDQYFSYKQKYFVVNTGFWNKSINPLRKNDSQQKNKIKIKKASNFRSLFHTI</sequence>